<evidence type="ECO:0000256" key="3">
    <source>
        <dbReference type="ARBA" id="ARBA00022694"/>
    </source>
</evidence>
<dbReference type="GO" id="GO:0008033">
    <property type="term" value="P:tRNA processing"/>
    <property type="evidence" value="ECO:0007669"/>
    <property type="project" value="UniProtKB-KW"/>
</dbReference>
<keyword evidence="3" id="KW-0819">tRNA processing</keyword>
<dbReference type="PANTHER" id="PTHR13031:SF0">
    <property type="entry name" value="RIBONUCLEASE P PROTEIN SUBUNIT P30"/>
    <property type="match status" value="1"/>
</dbReference>
<proteinExistence type="inferred from homology"/>
<dbReference type="eggNOG" id="KOG2363">
    <property type="taxonomic scope" value="Eukaryota"/>
</dbReference>
<organism evidence="4 5">
    <name type="scientific">Atta cephalotes</name>
    <name type="common">Leafcutter ant</name>
    <dbReference type="NCBI Taxonomy" id="12957"/>
    <lineage>
        <taxon>Eukaryota</taxon>
        <taxon>Metazoa</taxon>
        <taxon>Ecdysozoa</taxon>
        <taxon>Arthropoda</taxon>
        <taxon>Hexapoda</taxon>
        <taxon>Insecta</taxon>
        <taxon>Pterygota</taxon>
        <taxon>Neoptera</taxon>
        <taxon>Endopterygota</taxon>
        <taxon>Hymenoptera</taxon>
        <taxon>Apocrita</taxon>
        <taxon>Aculeata</taxon>
        <taxon>Formicoidea</taxon>
        <taxon>Formicidae</taxon>
        <taxon>Myrmicinae</taxon>
        <taxon>Atta</taxon>
    </lineage>
</organism>
<dbReference type="FunCoup" id="A0A158NT94">
    <property type="interactions" value="1139"/>
</dbReference>
<accession>A0A158NT94</accession>
<dbReference type="Pfam" id="PF01876">
    <property type="entry name" value="RNase_P_p30"/>
    <property type="match status" value="1"/>
</dbReference>
<dbReference type="GO" id="GO:0005655">
    <property type="term" value="C:nucleolar ribonuclease P complex"/>
    <property type="evidence" value="ECO:0007669"/>
    <property type="project" value="TreeGrafter"/>
</dbReference>
<dbReference type="Proteomes" id="UP000005205">
    <property type="component" value="Unassembled WGS sequence"/>
</dbReference>
<evidence type="ECO:0000313" key="4">
    <source>
        <dbReference type="EnsemblMetazoa" id="XP_012060752.1"/>
    </source>
</evidence>
<comment type="subcellular location">
    <subcellularLocation>
        <location evidence="1">Nucleus</location>
    </subcellularLocation>
</comment>
<dbReference type="SUPFAM" id="SSF89550">
    <property type="entry name" value="PHP domain-like"/>
    <property type="match status" value="1"/>
</dbReference>
<protein>
    <submittedName>
        <fullName evidence="4">Uncharacterized protein</fullName>
    </submittedName>
</protein>
<name>A0A158NT94_ATTCE</name>
<dbReference type="STRING" id="12957.A0A158NT94"/>
<dbReference type="InParanoid" id="A0A158NT94"/>
<evidence type="ECO:0000313" key="5">
    <source>
        <dbReference type="Proteomes" id="UP000005205"/>
    </source>
</evidence>
<keyword evidence="5" id="KW-1185">Reference proteome</keyword>
<dbReference type="Gene3D" id="3.20.20.140">
    <property type="entry name" value="Metal-dependent hydrolases"/>
    <property type="match status" value="1"/>
</dbReference>
<dbReference type="InterPro" id="IPR002738">
    <property type="entry name" value="RNase_P_p30"/>
</dbReference>
<sequence>MKMESFKLNKGFFDLCVNVPEGEIDNLNDILLRLYEMGYRTVALNQTVNESAMDSDKKKKDETKQVTSVVPDPIDVSKLNEKWNGKLSILNRLTFICSSSIKAHTLAQCPNLRKYDIYALVPIKQDMLEFACQTIKVDLITIKPEISGIKINRKVYRQAIARDLYFEIQYVDLLRPETRVAALHRSYQLQMCRVSMNIIISSGANNRNLIRNPYDIINLGCVLGLKRDKIKSVILNECQLFLLKAKKRIFGKSVFTIEIAKKSDVNEDEETGKKRRKKSLN</sequence>
<reference evidence="4" key="2">
    <citation type="submission" date="2016-04" db="UniProtKB">
        <authorList>
            <consortium name="EnsemblMetazoa"/>
        </authorList>
    </citation>
    <scope>IDENTIFICATION</scope>
</reference>
<dbReference type="GO" id="GO:0003723">
    <property type="term" value="F:RNA binding"/>
    <property type="evidence" value="ECO:0007669"/>
    <property type="project" value="TreeGrafter"/>
</dbReference>
<dbReference type="OrthoDB" id="17948at2759"/>
<dbReference type="EnsemblMetazoa" id="XM_012205362.1">
    <property type="protein sequence ID" value="XP_012060752.1"/>
    <property type="gene ID" value="LOC105623993"/>
</dbReference>
<gene>
    <name evidence="4" type="primary">105623993</name>
</gene>
<comment type="similarity">
    <text evidence="2">Belongs to the eukaryotic/archaeal RNase P protein component 3 family.</text>
</comment>
<dbReference type="EMBL" id="ADTU01025751">
    <property type="status" value="NOT_ANNOTATED_CDS"/>
    <property type="molecule type" value="Genomic_DNA"/>
</dbReference>
<dbReference type="PANTHER" id="PTHR13031">
    <property type="entry name" value="RIBONUCLEASE P SUBUNIT P30"/>
    <property type="match status" value="1"/>
</dbReference>
<dbReference type="InterPro" id="IPR016195">
    <property type="entry name" value="Pol/histidinol_Pase-like"/>
</dbReference>
<evidence type="ECO:0000256" key="1">
    <source>
        <dbReference type="ARBA" id="ARBA00004123"/>
    </source>
</evidence>
<dbReference type="AlphaFoldDB" id="A0A158NT94"/>
<reference evidence="5" key="1">
    <citation type="journal article" date="2011" name="PLoS Genet.">
        <title>The genome sequence of the leaf-cutter ant Atta cephalotes reveals insights into its obligate symbiotic lifestyle.</title>
        <authorList>
            <person name="Suen G."/>
            <person name="Teiling C."/>
            <person name="Li L."/>
            <person name="Holt C."/>
            <person name="Abouheif E."/>
            <person name="Bornberg-Bauer E."/>
            <person name="Bouffard P."/>
            <person name="Caldera E.J."/>
            <person name="Cash E."/>
            <person name="Cavanaugh A."/>
            <person name="Denas O."/>
            <person name="Elhaik E."/>
            <person name="Fave M.J."/>
            <person name="Gadau J."/>
            <person name="Gibson J.D."/>
            <person name="Graur D."/>
            <person name="Grubbs K.J."/>
            <person name="Hagen D.E."/>
            <person name="Harkins T.T."/>
            <person name="Helmkampf M."/>
            <person name="Hu H."/>
            <person name="Johnson B.R."/>
            <person name="Kim J."/>
            <person name="Marsh S.E."/>
            <person name="Moeller J.A."/>
            <person name="Munoz-Torres M.C."/>
            <person name="Murphy M.C."/>
            <person name="Naughton M.C."/>
            <person name="Nigam S."/>
            <person name="Overson R."/>
            <person name="Rajakumar R."/>
            <person name="Reese J.T."/>
            <person name="Scott J.J."/>
            <person name="Smith C.R."/>
            <person name="Tao S."/>
            <person name="Tsutsui N.D."/>
            <person name="Viljakainen L."/>
            <person name="Wissler L."/>
            <person name="Yandell M.D."/>
            <person name="Zimmer F."/>
            <person name="Taylor J."/>
            <person name="Slater S.C."/>
            <person name="Clifton S.W."/>
            <person name="Warren W.C."/>
            <person name="Elsik C.G."/>
            <person name="Smith C.D."/>
            <person name="Weinstock G.M."/>
            <person name="Gerardo N.M."/>
            <person name="Currie C.R."/>
        </authorList>
    </citation>
    <scope>NUCLEOTIDE SEQUENCE [LARGE SCALE GENOMIC DNA]</scope>
</reference>
<evidence type="ECO:0000256" key="2">
    <source>
        <dbReference type="ARBA" id="ARBA00007331"/>
    </source>
</evidence>
<dbReference type="KEGG" id="acep:105623993"/>